<dbReference type="Proteomes" id="UP000828390">
    <property type="component" value="Unassembled WGS sequence"/>
</dbReference>
<comment type="caution">
    <text evidence="2">The sequence shown here is derived from an EMBL/GenBank/DDBJ whole genome shotgun (WGS) entry which is preliminary data.</text>
</comment>
<organism evidence="2 3">
    <name type="scientific">Dreissena polymorpha</name>
    <name type="common">Zebra mussel</name>
    <name type="synonym">Mytilus polymorpha</name>
    <dbReference type="NCBI Taxonomy" id="45954"/>
    <lineage>
        <taxon>Eukaryota</taxon>
        <taxon>Metazoa</taxon>
        <taxon>Spiralia</taxon>
        <taxon>Lophotrochozoa</taxon>
        <taxon>Mollusca</taxon>
        <taxon>Bivalvia</taxon>
        <taxon>Autobranchia</taxon>
        <taxon>Heteroconchia</taxon>
        <taxon>Euheterodonta</taxon>
        <taxon>Imparidentia</taxon>
        <taxon>Neoheterodontei</taxon>
        <taxon>Myida</taxon>
        <taxon>Dreissenoidea</taxon>
        <taxon>Dreissenidae</taxon>
        <taxon>Dreissena</taxon>
    </lineage>
</organism>
<keyword evidence="3" id="KW-1185">Reference proteome</keyword>
<feature type="region of interest" description="Disordered" evidence="1">
    <location>
        <begin position="1"/>
        <end position="69"/>
    </location>
</feature>
<reference evidence="2" key="1">
    <citation type="journal article" date="2019" name="bioRxiv">
        <title>The Genome of the Zebra Mussel, Dreissena polymorpha: A Resource for Invasive Species Research.</title>
        <authorList>
            <person name="McCartney M.A."/>
            <person name="Auch B."/>
            <person name="Kono T."/>
            <person name="Mallez S."/>
            <person name="Zhang Y."/>
            <person name="Obille A."/>
            <person name="Becker A."/>
            <person name="Abrahante J.E."/>
            <person name="Garbe J."/>
            <person name="Badalamenti J.P."/>
            <person name="Herman A."/>
            <person name="Mangelson H."/>
            <person name="Liachko I."/>
            <person name="Sullivan S."/>
            <person name="Sone E.D."/>
            <person name="Koren S."/>
            <person name="Silverstein K.A.T."/>
            <person name="Beckman K.B."/>
            <person name="Gohl D.M."/>
        </authorList>
    </citation>
    <scope>NUCLEOTIDE SEQUENCE</scope>
    <source>
        <strain evidence="2">Duluth1</strain>
        <tissue evidence="2">Whole animal</tissue>
    </source>
</reference>
<feature type="compositionally biased region" description="Basic residues" evidence="1">
    <location>
        <begin position="11"/>
        <end position="23"/>
    </location>
</feature>
<reference evidence="2" key="2">
    <citation type="submission" date="2020-11" db="EMBL/GenBank/DDBJ databases">
        <authorList>
            <person name="McCartney M.A."/>
            <person name="Auch B."/>
            <person name="Kono T."/>
            <person name="Mallez S."/>
            <person name="Becker A."/>
            <person name="Gohl D.M."/>
            <person name="Silverstein K.A.T."/>
            <person name="Koren S."/>
            <person name="Bechman K.B."/>
            <person name="Herman A."/>
            <person name="Abrahante J.E."/>
            <person name="Garbe J."/>
        </authorList>
    </citation>
    <scope>NUCLEOTIDE SEQUENCE</scope>
    <source>
        <strain evidence="2">Duluth1</strain>
        <tissue evidence="2">Whole animal</tissue>
    </source>
</reference>
<accession>A0A9D4C442</accession>
<protein>
    <submittedName>
        <fullName evidence="2">Uncharacterized protein</fullName>
    </submittedName>
</protein>
<evidence type="ECO:0000313" key="2">
    <source>
        <dbReference type="EMBL" id="KAH3716776.1"/>
    </source>
</evidence>
<sequence>MPTNSENSKTRQSKKARKGKRKANTPLSGEDSHCYETGLATQQTSSTGKSSTSQAVNTPATYVNIPLSD</sequence>
<name>A0A9D4C442_DREPO</name>
<proteinExistence type="predicted"/>
<evidence type="ECO:0000313" key="3">
    <source>
        <dbReference type="Proteomes" id="UP000828390"/>
    </source>
</evidence>
<gene>
    <name evidence="2" type="ORF">DPMN_059505</name>
</gene>
<feature type="compositionally biased region" description="Low complexity" evidence="1">
    <location>
        <begin position="41"/>
        <end position="54"/>
    </location>
</feature>
<dbReference type="EMBL" id="JAIWYP010000013">
    <property type="protein sequence ID" value="KAH3716776.1"/>
    <property type="molecule type" value="Genomic_DNA"/>
</dbReference>
<evidence type="ECO:0000256" key="1">
    <source>
        <dbReference type="SAM" id="MobiDB-lite"/>
    </source>
</evidence>
<dbReference type="AlphaFoldDB" id="A0A9D4C442"/>